<gene>
    <name evidence="2" type="ORF">LCGC14_2284230</name>
</gene>
<organism evidence="2">
    <name type="scientific">marine sediment metagenome</name>
    <dbReference type="NCBI Taxonomy" id="412755"/>
    <lineage>
        <taxon>unclassified sequences</taxon>
        <taxon>metagenomes</taxon>
        <taxon>ecological metagenomes</taxon>
    </lineage>
</organism>
<feature type="non-terminal residue" evidence="2">
    <location>
        <position position="1"/>
    </location>
</feature>
<evidence type="ECO:0000256" key="1">
    <source>
        <dbReference type="SAM" id="MobiDB-lite"/>
    </source>
</evidence>
<name>A0A0F9CT02_9ZZZZ</name>
<dbReference type="EMBL" id="LAZR01031848">
    <property type="protein sequence ID" value="KKL52558.1"/>
    <property type="molecule type" value="Genomic_DNA"/>
</dbReference>
<dbReference type="AlphaFoldDB" id="A0A0F9CT02"/>
<evidence type="ECO:0000313" key="2">
    <source>
        <dbReference type="EMBL" id="KKL52558.1"/>
    </source>
</evidence>
<feature type="region of interest" description="Disordered" evidence="1">
    <location>
        <begin position="1"/>
        <end position="63"/>
    </location>
</feature>
<proteinExistence type="predicted"/>
<accession>A0A0F9CT02</accession>
<reference evidence="2" key="1">
    <citation type="journal article" date="2015" name="Nature">
        <title>Complex archaea that bridge the gap between prokaryotes and eukaryotes.</title>
        <authorList>
            <person name="Spang A."/>
            <person name="Saw J.H."/>
            <person name="Jorgensen S.L."/>
            <person name="Zaremba-Niedzwiedzka K."/>
            <person name="Martijn J."/>
            <person name="Lind A.E."/>
            <person name="van Eijk R."/>
            <person name="Schleper C."/>
            <person name="Guy L."/>
            <person name="Ettema T.J."/>
        </authorList>
    </citation>
    <scope>NUCLEOTIDE SEQUENCE</scope>
</reference>
<protein>
    <submittedName>
        <fullName evidence="2">Uncharacterized protein</fullName>
    </submittedName>
</protein>
<comment type="caution">
    <text evidence="2">The sequence shown here is derived from an EMBL/GenBank/DDBJ whole genome shotgun (WGS) entry which is preliminary data.</text>
</comment>
<sequence>PGFAAKTPMSAVSPEVRRTSSSPRRNSAWAGSKTNSPKRTTAGACGGGEKTKEAEAPTATATTVSAPEPTTVLNEAWATEQMTPFTKDIVEAVLDQRWNDLYDMLSAGSKAACSRTEYVANIMGTMLFASAFGMDEFLKAVLLEIESGTYQITFSEISAERIVEIDEDGELTTNVFEDGQWRFVDDGTCGAMEMDYGEDDTAEAATCMDTYNEWVDEWNAHYEANDPVYQQYTIGGEIGTGFEGWAEDNGYDLCD</sequence>